<keyword evidence="5" id="KW-1185">Reference proteome</keyword>
<keyword evidence="2" id="KW-1133">Transmembrane helix</keyword>
<evidence type="ECO:0008006" key="6">
    <source>
        <dbReference type="Google" id="ProtNLM"/>
    </source>
</evidence>
<dbReference type="Proteomes" id="UP001347796">
    <property type="component" value="Unassembled WGS sequence"/>
</dbReference>
<feature type="chain" id="PRO_5042834802" description="EGF-like domain-containing protein" evidence="3">
    <location>
        <begin position="24"/>
        <end position="472"/>
    </location>
</feature>
<feature type="transmembrane region" description="Helical" evidence="2">
    <location>
        <begin position="123"/>
        <end position="149"/>
    </location>
</feature>
<keyword evidence="2" id="KW-0472">Membrane</keyword>
<feature type="compositionally biased region" description="Acidic residues" evidence="1">
    <location>
        <begin position="441"/>
        <end position="454"/>
    </location>
</feature>
<dbReference type="AlphaFoldDB" id="A0AAN8J8Y0"/>
<feature type="compositionally biased region" description="Polar residues" evidence="1">
    <location>
        <begin position="402"/>
        <end position="426"/>
    </location>
</feature>
<feature type="compositionally biased region" description="Low complexity" evidence="1">
    <location>
        <begin position="286"/>
        <end position="296"/>
    </location>
</feature>
<keyword evidence="3" id="KW-0732">Signal</keyword>
<organism evidence="4 5">
    <name type="scientific">Patella caerulea</name>
    <name type="common">Rayed Mediterranean limpet</name>
    <dbReference type="NCBI Taxonomy" id="87958"/>
    <lineage>
        <taxon>Eukaryota</taxon>
        <taxon>Metazoa</taxon>
        <taxon>Spiralia</taxon>
        <taxon>Lophotrochozoa</taxon>
        <taxon>Mollusca</taxon>
        <taxon>Gastropoda</taxon>
        <taxon>Patellogastropoda</taxon>
        <taxon>Patelloidea</taxon>
        <taxon>Patellidae</taxon>
        <taxon>Patella</taxon>
    </lineage>
</organism>
<reference evidence="4 5" key="1">
    <citation type="submission" date="2024-01" db="EMBL/GenBank/DDBJ databases">
        <title>The genome of the rayed Mediterranean limpet Patella caerulea (Linnaeus, 1758).</title>
        <authorList>
            <person name="Anh-Thu Weber A."/>
            <person name="Halstead-Nussloch G."/>
        </authorList>
    </citation>
    <scope>NUCLEOTIDE SEQUENCE [LARGE SCALE GENOMIC DNA]</scope>
    <source>
        <strain evidence="4">AATW-2023a</strain>
        <tissue evidence="4">Whole specimen</tissue>
    </source>
</reference>
<feature type="signal peptide" evidence="3">
    <location>
        <begin position="1"/>
        <end position="23"/>
    </location>
</feature>
<comment type="caution">
    <text evidence="4">The sequence shown here is derived from an EMBL/GenBank/DDBJ whole genome shotgun (WGS) entry which is preliminary data.</text>
</comment>
<feature type="region of interest" description="Disordered" evidence="1">
    <location>
        <begin position="279"/>
        <end position="304"/>
    </location>
</feature>
<protein>
    <recommendedName>
        <fullName evidence="6">EGF-like domain-containing protein</fullName>
    </recommendedName>
</protein>
<keyword evidence="2" id="KW-0812">Transmembrane</keyword>
<evidence type="ECO:0000313" key="5">
    <source>
        <dbReference type="Proteomes" id="UP001347796"/>
    </source>
</evidence>
<feature type="region of interest" description="Disordered" evidence="1">
    <location>
        <begin position="402"/>
        <end position="472"/>
    </location>
</feature>
<evidence type="ECO:0000256" key="2">
    <source>
        <dbReference type="SAM" id="Phobius"/>
    </source>
</evidence>
<dbReference type="EMBL" id="JAZGQO010000014">
    <property type="protein sequence ID" value="KAK6170539.1"/>
    <property type="molecule type" value="Genomic_DNA"/>
</dbReference>
<name>A0AAN8J8Y0_PATCE</name>
<evidence type="ECO:0000313" key="4">
    <source>
        <dbReference type="EMBL" id="KAK6170539.1"/>
    </source>
</evidence>
<accession>A0AAN8J8Y0</accession>
<gene>
    <name evidence="4" type="ORF">SNE40_018912</name>
</gene>
<sequence>MNSSLVYPAILYVLLVTLSTVCCNTGNCSIDCGYKNHCNITTGVCDCLPGYRSHNNGRDCISDNCEINDCVECLLSKCIRCVNFISRKNSECIEQCNGKAEISHDGPLQGNVCSESDGESTDIVIAIVAGVAASLLLLIIIALGVFFYMRKTRRNVNLQEKNYKSRQIEMGNMKQFPVYDNKAFETDSEIEPKVNVIDPQAYATQLEELRPHTETLMTVLGEVRKKLHAMEDDDPRVPTYKGVIHQLCRVLVLLHKKDSTTSIPSDALGLFEWAQQMLDDHRAQQEQEGSNSESNEPPVGRISYIDVDPESHPVYATPGHHQNHPTVNDSIDTSGYYSSVPVPLGPNNYATINRSPAHALNVNRNIYSKTNNVKKYVNNVKGRGSVPQMGYFSNGRYYDPNPNTDIYAPTSSYSDRSTGPLSTFMSEKQRSRSRSLSINAESEDGDDDMEDDNGQNDVFPFDPQEATDPVEV</sequence>
<evidence type="ECO:0000256" key="3">
    <source>
        <dbReference type="SAM" id="SignalP"/>
    </source>
</evidence>
<proteinExistence type="predicted"/>
<evidence type="ECO:0000256" key="1">
    <source>
        <dbReference type="SAM" id="MobiDB-lite"/>
    </source>
</evidence>